<dbReference type="PROSITE" id="PS50118">
    <property type="entry name" value="HMG_BOX_2"/>
    <property type="match status" value="1"/>
</dbReference>
<keyword evidence="5" id="KW-1185">Reference proteome</keyword>
<gene>
    <name evidence="4" type="ORF">Fcan01_25413</name>
</gene>
<keyword evidence="1" id="KW-0238">DNA-binding</keyword>
<protein>
    <submittedName>
        <fullName evidence="4">High mobility group protein DSP1</fullName>
    </submittedName>
</protein>
<name>A0A226D570_FOLCA</name>
<dbReference type="GO" id="GO:0003677">
    <property type="term" value="F:DNA binding"/>
    <property type="evidence" value="ECO:0007669"/>
    <property type="project" value="UniProtKB-UniRule"/>
</dbReference>
<dbReference type="AlphaFoldDB" id="A0A226D570"/>
<feature type="region of interest" description="Disordered" evidence="2">
    <location>
        <begin position="137"/>
        <end position="167"/>
    </location>
</feature>
<feature type="region of interest" description="Disordered" evidence="2">
    <location>
        <begin position="37"/>
        <end position="116"/>
    </location>
</feature>
<evidence type="ECO:0000256" key="2">
    <source>
        <dbReference type="SAM" id="MobiDB-lite"/>
    </source>
</evidence>
<dbReference type="Gene3D" id="1.10.30.10">
    <property type="entry name" value="High mobility group box domain"/>
    <property type="match status" value="1"/>
</dbReference>
<accession>A0A226D570</accession>
<dbReference type="SUPFAM" id="SSF47095">
    <property type="entry name" value="HMG-box"/>
    <property type="match status" value="1"/>
</dbReference>
<organism evidence="4 5">
    <name type="scientific">Folsomia candida</name>
    <name type="common">Springtail</name>
    <dbReference type="NCBI Taxonomy" id="158441"/>
    <lineage>
        <taxon>Eukaryota</taxon>
        <taxon>Metazoa</taxon>
        <taxon>Ecdysozoa</taxon>
        <taxon>Arthropoda</taxon>
        <taxon>Hexapoda</taxon>
        <taxon>Collembola</taxon>
        <taxon>Entomobryomorpha</taxon>
        <taxon>Isotomoidea</taxon>
        <taxon>Isotomidae</taxon>
        <taxon>Proisotominae</taxon>
        <taxon>Folsomia</taxon>
    </lineage>
</organism>
<evidence type="ECO:0000256" key="1">
    <source>
        <dbReference type="PROSITE-ProRule" id="PRU00267"/>
    </source>
</evidence>
<evidence type="ECO:0000313" key="4">
    <source>
        <dbReference type="EMBL" id="OXA39801.1"/>
    </source>
</evidence>
<evidence type="ECO:0000313" key="5">
    <source>
        <dbReference type="Proteomes" id="UP000198287"/>
    </source>
</evidence>
<sequence length="249" mass="28113">MGRLWALAVPETKEKYKALAEKDKTRYLKEMEIYERNPVLPKAQYSPPKKLNHDLAESTPDKLAAQKQRPGSGPVTRAQAVKLAIKTQQKEKSRRVGKNKDTAKSSSLSDVARITRSMKNRGDNTCLEVSVESRLVNEGPIDDTVDNSFTRDPEPANENGHSRQPANISNEISNYSFHPFTLTMPSFDDDIIDLDEAMVVDFEIKDEPVYRSLIDDSLFDMNVNNVVLDDTPPPDDIEILDIDHNEDLN</sequence>
<dbReference type="InterPro" id="IPR009071">
    <property type="entry name" value="HMG_box_dom"/>
</dbReference>
<dbReference type="GO" id="GO:0005634">
    <property type="term" value="C:nucleus"/>
    <property type="evidence" value="ECO:0007669"/>
    <property type="project" value="UniProtKB-UniRule"/>
</dbReference>
<proteinExistence type="predicted"/>
<feature type="domain" description="HMG box" evidence="3">
    <location>
        <begin position="1"/>
        <end position="35"/>
    </location>
</feature>
<reference evidence="4 5" key="1">
    <citation type="submission" date="2015-12" db="EMBL/GenBank/DDBJ databases">
        <title>The genome of Folsomia candida.</title>
        <authorList>
            <person name="Faddeeva A."/>
            <person name="Derks M.F."/>
            <person name="Anvar Y."/>
            <person name="Smit S."/>
            <person name="Van Straalen N."/>
            <person name="Roelofs D."/>
        </authorList>
    </citation>
    <scope>NUCLEOTIDE SEQUENCE [LARGE SCALE GENOMIC DNA]</scope>
    <source>
        <strain evidence="4 5">VU population</strain>
        <tissue evidence="4">Whole body</tissue>
    </source>
</reference>
<feature type="DNA-binding region" description="HMG box" evidence="1">
    <location>
        <begin position="1"/>
        <end position="35"/>
    </location>
</feature>
<comment type="caution">
    <text evidence="4">The sequence shown here is derived from an EMBL/GenBank/DDBJ whole genome shotgun (WGS) entry which is preliminary data.</text>
</comment>
<feature type="compositionally biased region" description="Basic and acidic residues" evidence="2">
    <location>
        <begin position="51"/>
        <end position="60"/>
    </location>
</feature>
<dbReference type="InterPro" id="IPR036910">
    <property type="entry name" value="HMG_box_dom_sf"/>
</dbReference>
<keyword evidence="1" id="KW-0539">Nucleus</keyword>
<dbReference type="OrthoDB" id="4737882at2759"/>
<dbReference type="EMBL" id="LNIX01000037">
    <property type="protein sequence ID" value="OXA39801.1"/>
    <property type="molecule type" value="Genomic_DNA"/>
</dbReference>
<evidence type="ECO:0000259" key="3">
    <source>
        <dbReference type="PROSITE" id="PS50118"/>
    </source>
</evidence>
<dbReference type="Proteomes" id="UP000198287">
    <property type="component" value="Unassembled WGS sequence"/>
</dbReference>